<evidence type="ECO:0000313" key="3">
    <source>
        <dbReference type="Proteomes" id="UP001597116"/>
    </source>
</evidence>
<feature type="domain" description="Polymerase nucleotidyl transferase" evidence="1">
    <location>
        <begin position="19"/>
        <end position="79"/>
    </location>
</feature>
<proteinExistence type="predicted"/>
<evidence type="ECO:0000313" key="2">
    <source>
        <dbReference type="EMBL" id="MFD1140227.1"/>
    </source>
</evidence>
<dbReference type="InterPro" id="IPR043519">
    <property type="entry name" value="NT_sf"/>
</dbReference>
<dbReference type="EMBL" id="JBHTLP010000002">
    <property type="protein sequence ID" value="MFD1140227.1"/>
    <property type="molecule type" value="Genomic_DNA"/>
</dbReference>
<dbReference type="CDD" id="cd05403">
    <property type="entry name" value="NT_KNTase_like"/>
    <property type="match status" value="1"/>
</dbReference>
<sequence>MQSLDFQRFQTYLQNNRIVDRFGLNRIGVFGSFARDEAFRDIDVIVEEDIPYQQVIQLRDTLQHDLQIPVDVMLKRFAEPIILYRAMKDVKYATRQ</sequence>
<accession>A0ABW3Q573</accession>
<dbReference type="SUPFAM" id="SSF81301">
    <property type="entry name" value="Nucleotidyltransferase"/>
    <property type="match status" value="1"/>
</dbReference>
<reference evidence="3" key="1">
    <citation type="journal article" date="2019" name="Int. J. Syst. Evol. Microbiol.">
        <title>The Global Catalogue of Microorganisms (GCM) 10K type strain sequencing project: providing services to taxonomists for standard genome sequencing and annotation.</title>
        <authorList>
            <consortium name="The Broad Institute Genomics Platform"/>
            <consortium name="The Broad Institute Genome Sequencing Center for Infectious Disease"/>
            <person name="Wu L."/>
            <person name="Ma J."/>
        </authorList>
    </citation>
    <scope>NUCLEOTIDE SEQUENCE [LARGE SCALE GENOMIC DNA]</scope>
    <source>
        <strain evidence="3">CCUG 55608</strain>
    </source>
</reference>
<comment type="caution">
    <text evidence="2">The sequence shown here is derived from an EMBL/GenBank/DDBJ whole genome shotgun (WGS) entry which is preliminary data.</text>
</comment>
<dbReference type="InterPro" id="IPR002934">
    <property type="entry name" value="Polymerase_NTP_transf_dom"/>
</dbReference>
<gene>
    <name evidence="2" type="ORF">ACFQ4C_03870</name>
</gene>
<name>A0ABW3Q573_9BACT</name>
<protein>
    <submittedName>
        <fullName evidence="2">Nucleotidyltransferase family protein</fullName>
    </submittedName>
</protein>
<dbReference type="Gene3D" id="3.30.460.10">
    <property type="entry name" value="Beta Polymerase, domain 2"/>
    <property type="match status" value="1"/>
</dbReference>
<dbReference type="Pfam" id="PF01909">
    <property type="entry name" value="NTP_transf_2"/>
    <property type="match status" value="1"/>
</dbReference>
<dbReference type="Proteomes" id="UP001597116">
    <property type="component" value="Unassembled WGS sequence"/>
</dbReference>
<evidence type="ECO:0000259" key="1">
    <source>
        <dbReference type="Pfam" id="PF01909"/>
    </source>
</evidence>
<keyword evidence="3" id="KW-1185">Reference proteome</keyword>
<dbReference type="RefSeq" id="WP_265989735.1">
    <property type="nucleotide sequence ID" value="NZ_CP110973.1"/>
</dbReference>
<organism evidence="2 3">
    <name type="scientific">Larkinella insperata</name>
    <dbReference type="NCBI Taxonomy" id="332158"/>
    <lineage>
        <taxon>Bacteria</taxon>
        <taxon>Pseudomonadati</taxon>
        <taxon>Bacteroidota</taxon>
        <taxon>Cytophagia</taxon>
        <taxon>Cytophagales</taxon>
        <taxon>Spirosomataceae</taxon>
        <taxon>Larkinella</taxon>
    </lineage>
</organism>